<accession>K3XU35</accession>
<protein>
    <submittedName>
        <fullName evidence="1">Uncharacterized protein</fullName>
    </submittedName>
</protein>
<reference evidence="2" key="1">
    <citation type="journal article" date="2012" name="Nat. Biotechnol.">
        <title>Reference genome sequence of the model plant Setaria.</title>
        <authorList>
            <person name="Bennetzen J.L."/>
            <person name="Schmutz J."/>
            <person name="Wang H."/>
            <person name="Percifield R."/>
            <person name="Hawkins J."/>
            <person name="Pontaroli A.C."/>
            <person name="Estep M."/>
            <person name="Feng L."/>
            <person name="Vaughn J.N."/>
            <person name="Grimwood J."/>
            <person name="Jenkins J."/>
            <person name="Barry K."/>
            <person name="Lindquist E."/>
            <person name="Hellsten U."/>
            <person name="Deshpande S."/>
            <person name="Wang X."/>
            <person name="Wu X."/>
            <person name="Mitros T."/>
            <person name="Triplett J."/>
            <person name="Yang X."/>
            <person name="Ye C.Y."/>
            <person name="Mauro-Herrera M."/>
            <person name="Wang L."/>
            <person name="Li P."/>
            <person name="Sharma M."/>
            <person name="Sharma R."/>
            <person name="Ronald P.C."/>
            <person name="Panaud O."/>
            <person name="Kellogg E.A."/>
            <person name="Brutnell T.P."/>
            <person name="Doust A.N."/>
            <person name="Tuskan G.A."/>
            <person name="Rokhsar D."/>
            <person name="Devos K.M."/>
        </authorList>
    </citation>
    <scope>NUCLEOTIDE SEQUENCE [LARGE SCALE GENOMIC DNA]</scope>
    <source>
        <strain evidence="2">cv. Yugu1</strain>
    </source>
</reference>
<sequence>MLLKVKRSISTFQMIWTFLKNDMSLMLHILIATSSTMRP</sequence>
<dbReference type="Proteomes" id="UP000004995">
    <property type="component" value="Unassembled WGS sequence"/>
</dbReference>
<keyword evidence="2" id="KW-1185">Reference proteome</keyword>
<dbReference type="AlphaFoldDB" id="K3XU35"/>
<dbReference type="Gramene" id="KQL08388">
    <property type="protein sequence ID" value="KQL08388"/>
    <property type="gene ID" value="SETIT_005442mg"/>
</dbReference>
<dbReference type="HOGENOM" id="CLU_3320957_0_0_1"/>
<proteinExistence type="predicted"/>
<dbReference type="InParanoid" id="K3XU35"/>
<evidence type="ECO:0000313" key="2">
    <source>
        <dbReference type="Proteomes" id="UP000004995"/>
    </source>
</evidence>
<evidence type="ECO:0000313" key="1">
    <source>
        <dbReference type="EnsemblPlants" id="KQL08388"/>
    </source>
</evidence>
<organism evidence="1 2">
    <name type="scientific">Setaria italica</name>
    <name type="common">Foxtail millet</name>
    <name type="synonym">Panicum italicum</name>
    <dbReference type="NCBI Taxonomy" id="4555"/>
    <lineage>
        <taxon>Eukaryota</taxon>
        <taxon>Viridiplantae</taxon>
        <taxon>Streptophyta</taxon>
        <taxon>Embryophyta</taxon>
        <taxon>Tracheophyta</taxon>
        <taxon>Spermatophyta</taxon>
        <taxon>Magnoliopsida</taxon>
        <taxon>Liliopsida</taxon>
        <taxon>Poales</taxon>
        <taxon>Poaceae</taxon>
        <taxon>PACMAD clade</taxon>
        <taxon>Panicoideae</taxon>
        <taxon>Panicodae</taxon>
        <taxon>Paniceae</taxon>
        <taxon>Cenchrinae</taxon>
        <taxon>Setaria</taxon>
    </lineage>
</organism>
<name>K3XU35_SETIT</name>
<reference evidence="1" key="2">
    <citation type="submission" date="2018-08" db="UniProtKB">
        <authorList>
            <consortium name="EnsemblPlants"/>
        </authorList>
    </citation>
    <scope>IDENTIFICATION</scope>
    <source>
        <strain evidence="1">Yugu1</strain>
    </source>
</reference>
<dbReference type="EMBL" id="AGNK02003439">
    <property type="status" value="NOT_ANNOTATED_CDS"/>
    <property type="molecule type" value="Genomic_DNA"/>
</dbReference>
<dbReference type="EnsemblPlants" id="KQL08388">
    <property type="protein sequence ID" value="KQL08388"/>
    <property type="gene ID" value="SETIT_005442mg"/>
</dbReference>